<dbReference type="Gene3D" id="3.40.50.300">
    <property type="entry name" value="P-loop containing nucleotide triphosphate hydrolases"/>
    <property type="match status" value="1"/>
</dbReference>
<dbReference type="SUPFAM" id="SSF52540">
    <property type="entry name" value="P-loop containing nucleoside triphosphate hydrolases"/>
    <property type="match status" value="1"/>
</dbReference>
<evidence type="ECO:0000259" key="3">
    <source>
        <dbReference type="Pfam" id="PF00350"/>
    </source>
</evidence>
<dbReference type="EMBL" id="JAULSR010000002">
    <property type="protein sequence ID" value="KAK0629060.1"/>
    <property type="molecule type" value="Genomic_DNA"/>
</dbReference>
<evidence type="ECO:0000313" key="5">
    <source>
        <dbReference type="Proteomes" id="UP001174934"/>
    </source>
</evidence>
<dbReference type="AlphaFoldDB" id="A0AA40C8N0"/>
<evidence type="ECO:0000313" key="4">
    <source>
        <dbReference type="EMBL" id="KAK0629060.1"/>
    </source>
</evidence>
<evidence type="ECO:0000256" key="2">
    <source>
        <dbReference type="SAM" id="MobiDB-lite"/>
    </source>
</evidence>
<feature type="compositionally biased region" description="Basic and acidic residues" evidence="2">
    <location>
        <begin position="871"/>
        <end position="888"/>
    </location>
</feature>
<dbReference type="PANTHER" id="PTHR36681:SF3">
    <property type="entry name" value="NUCLEAR GTPASE, GERMINAL CENTER-ASSOCIATED, TANDEM DUPLICATE 3"/>
    <property type="match status" value="1"/>
</dbReference>
<organism evidence="4 5">
    <name type="scientific">Bombardia bombarda</name>
    <dbReference type="NCBI Taxonomy" id="252184"/>
    <lineage>
        <taxon>Eukaryota</taxon>
        <taxon>Fungi</taxon>
        <taxon>Dikarya</taxon>
        <taxon>Ascomycota</taxon>
        <taxon>Pezizomycotina</taxon>
        <taxon>Sordariomycetes</taxon>
        <taxon>Sordariomycetidae</taxon>
        <taxon>Sordariales</taxon>
        <taxon>Lasiosphaeriaceae</taxon>
        <taxon>Bombardia</taxon>
    </lineage>
</organism>
<gene>
    <name evidence="4" type="ORF">B0T17DRAFT_574379</name>
</gene>
<feature type="coiled-coil region" evidence="1">
    <location>
        <begin position="377"/>
        <end position="451"/>
    </location>
</feature>
<name>A0AA40C8N0_9PEZI</name>
<keyword evidence="5" id="KW-1185">Reference proteome</keyword>
<keyword evidence="1" id="KW-0175">Coiled coil</keyword>
<dbReference type="Pfam" id="PF00350">
    <property type="entry name" value="Dynamin_N"/>
    <property type="match status" value="1"/>
</dbReference>
<evidence type="ECO:0000256" key="1">
    <source>
        <dbReference type="SAM" id="Coils"/>
    </source>
</evidence>
<protein>
    <recommendedName>
        <fullName evidence="3">Dynamin N-terminal domain-containing protein</fullName>
    </recommendedName>
</protein>
<accession>A0AA40C8N0</accession>
<sequence>MASAGDDPNSEFAWSNCTHKDVQTRVCIKQQAVNDGFKYTRQLLNVLQSGQNQVGSNHAAAYQLLIGNEIYALAEEADELRKKHDEFEILIGVAGATGAGKTSLLNALLQQPELLPSGDMRAATASVCRVAFNHDNRPDHKFRAEVVWRSKEDVEKELGNVFSAVQERKELYEQEFEDEEQRCAAIEEVTQTIADDIGKICTVFEVEESDIENMELTPESILERNNELLQRLGTTLTISSAEPEQFSQDVKPYLDSTATEEGYTVWPLIDEVKLFVKADVLKHGIILVDLPGLSDDVGARSAVAEKYFKKLALTAIVSPAIRAVDEKTGKKLMSSFQEMRMRLNGKYDKKSFCVVLSKIDDINCDAFCKGSKEARQDAELQDDVRQAKDMLRAYNETDKQLKQARKTKRSLDAKMKKRDLIKERSKQAGLVKKHEHDRARIDQQMANLESRKMHRCVWLRNEFIKKRIQLDLKRQQNKLAREVGGKPQNDNSVEVFPVSPKAFRYLLMKQKMVLGFPSELYTGIPRLRQWLDKATLDTREHHLDLLLQSLQRIFHGIREWSRDDSRGLVKGAEEIKKINPMPNQDDKLNMCKKQAYMVANRWAYKSPDDSNSVRKMAWGTYQAILRRHGGPYTSGAYGRPVYNFPEKMAVELLGLILEDWRKTFDIEIPQAVEPILERAGQIWVQYLDEVKGQIDDTAPGIIPYFNDTTTRLQKLEEEMRASVKESIKSICDASQQVHYRFVETLKEELIPCFDDALKIVGKGHFNNRQKFICQTVQQNGRGMFLKGYSKMTESYKTEVDALPAELAKASKFAIKTAKNQIGLLLNNLEAVHSEDKTALDNKTRLQQNVQALIFKWKANWRVPEVESVASETKENDIPKEYIEGHGHADDDDVDVVMGEGDGVRVGSDSDSDDCE</sequence>
<feature type="region of interest" description="Disordered" evidence="2">
    <location>
        <begin position="871"/>
        <end position="915"/>
    </location>
</feature>
<reference evidence="4" key="1">
    <citation type="submission" date="2023-06" db="EMBL/GenBank/DDBJ databases">
        <title>Genome-scale phylogeny and comparative genomics of the fungal order Sordariales.</title>
        <authorList>
            <consortium name="Lawrence Berkeley National Laboratory"/>
            <person name="Hensen N."/>
            <person name="Bonometti L."/>
            <person name="Westerberg I."/>
            <person name="Brannstrom I.O."/>
            <person name="Guillou S."/>
            <person name="Cros-Aarteil S."/>
            <person name="Calhoun S."/>
            <person name="Haridas S."/>
            <person name="Kuo A."/>
            <person name="Mondo S."/>
            <person name="Pangilinan J."/>
            <person name="Riley R."/>
            <person name="LaButti K."/>
            <person name="Andreopoulos B."/>
            <person name="Lipzen A."/>
            <person name="Chen C."/>
            <person name="Yanf M."/>
            <person name="Daum C."/>
            <person name="Ng V."/>
            <person name="Clum A."/>
            <person name="Steindorff A."/>
            <person name="Ohm R."/>
            <person name="Martin F."/>
            <person name="Silar P."/>
            <person name="Natvig D."/>
            <person name="Lalanne C."/>
            <person name="Gautier V."/>
            <person name="Ament-velasquez S.L."/>
            <person name="Kruys A."/>
            <person name="Hutchinson M.I."/>
            <person name="Powell A.J."/>
            <person name="Barry K."/>
            <person name="Miller A.N."/>
            <person name="Grigoriev I.V."/>
            <person name="Debuchy R."/>
            <person name="Gladieux P."/>
            <person name="Thoren M.H."/>
            <person name="Johannesson H."/>
        </authorList>
    </citation>
    <scope>NUCLEOTIDE SEQUENCE</scope>
    <source>
        <strain evidence="4">SMH3391-2</strain>
    </source>
</reference>
<dbReference type="Proteomes" id="UP001174934">
    <property type="component" value="Unassembled WGS sequence"/>
</dbReference>
<proteinExistence type="predicted"/>
<comment type="caution">
    <text evidence="4">The sequence shown here is derived from an EMBL/GenBank/DDBJ whole genome shotgun (WGS) entry which is preliminary data.</text>
</comment>
<feature type="domain" description="Dynamin N-terminal" evidence="3">
    <location>
        <begin position="91"/>
        <end position="340"/>
    </location>
</feature>
<dbReference type="InterPro" id="IPR045063">
    <property type="entry name" value="Dynamin_N"/>
</dbReference>
<feature type="coiled-coil region" evidence="1">
    <location>
        <begin position="162"/>
        <end position="189"/>
    </location>
</feature>
<dbReference type="PANTHER" id="PTHR36681">
    <property type="entry name" value="NUCLEAR GTPASE, GERMINAL CENTER-ASSOCIATED, TANDEM DUPLICATE 3"/>
    <property type="match status" value="1"/>
</dbReference>
<dbReference type="InterPro" id="IPR027417">
    <property type="entry name" value="P-loop_NTPase"/>
</dbReference>